<name>A0A9N9YBF2_9HYPO</name>
<feature type="transmembrane region" description="Helical" evidence="1">
    <location>
        <begin position="87"/>
        <end position="113"/>
    </location>
</feature>
<sequence length="147" mass="16036">MINSVDANALQLSRSASNILDLEARAGSQRVYISRSEYSEALTKAFYNPQLLRTANDFLVSNYEYLIEVDDTLWAEPKRALYVKKFFYPHAAAVWFGVAFFLSTAIGLIAGVFGHDPGLGLAAGTGSLAILGAMQVVLLWQARSTGI</sequence>
<dbReference type="AlphaFoldDB" id="A0A9N9YBF2"/>
<reference evidence="2" key="1">
    <citation type="submission" date="2021-10" db="EMBL/GenBank/DDBJ databases">
        <authorList>
            <person name="Piombo E."/>
        </authorList>
    </citation>
    <scope>NUCLEOTIDE SEQUENCE</scope>
</reference>
<proteinExistence type="predicted"/>
<dbReference type="EMBL" id="CABFNQ020000492">
    <property type="protein sequence ID" value="CAH0017075.1"/>
    <property type="molecule type" value="Genomic_DNA"/>
</dbReference>
<accession>A0A9N9YBF2</accession>
<evidence type="ECO:0000313" key="2">
    <source>
        <dbReference type="EMBL" id="CAH0017075.1"/>
    </source>
</evidence>
<organism evidence="2 3">
    <name type="scientific">Clonostachys rhizophaga</name>
    <dbReference type="NCBI Taxonomy" id="160324"/>
    <lineage>
        <taxon>Eukaryota</taxon>
        <taxon>Fungi</taxon>
        <taxon>Dikarya</taxon>
        <taxon>Ascomycota</taxon>
        <taxon>Pezizomycotina</taxon>
        <taxon>Sordariomycetes</taxon>
        <taxon>Hypocreomycetidae</taxon>
        <taxon>Hypocreales</taxon>
        <taxon>Bionectriaceae</taxon>
        <taxon>Clonostachys</taxon>
    </lineage>
</organism>
<keyword evidence="1" id="KW-0812">Transmembrane</keyword>
<keyword evidence="1" id="KW-1133">Transmembrane helix</keyword>
<dbReference type="OrthoDB" id="5141681at2759"/>
<gene>
    <name evidence="2" type="ORF">CRHIZ90672A_00014851</name>
</gene>
<evidence type="ECO:0000256" key="1">
    <source>
        <dbReference type="SAM" id="Phobius"/>
    </source>
</evidence>
<dbReference type="Proteomes" id="UP000696573">
    <property type="component" value="Unassembled WGS sequence"/>
</dbReference>
<comment type="caution">
    <text evidence="2">The sequence shown here is derived from an EMBL/GenBank/DDBJ whole genome shotgun (WGS) entry which is preliminary data.</text>
</comment>
<keyword evidence="1" id="KW-0472">Membrane</keyword>
<protein>
    <submittedName>
        <fullName evidence="2">Uncharacterized protein</fullName>
    </submittedName>
</protein>
<keyword evidence="3" id="KW-1185">Reference proteome</keyword>
<feature type="transmembrane region" description="Helical" evidence="1">
    <location>
        <begin position="119"/>
        <end position="140"/>
    </location>
</feature>
<evidence type="ECO:0000313" key="3">
    <source>
        <dbReference type="Proteomes" id="UP000696573"/>
    </source>
</evidence>